<dbReference type="PANTHER" id="PTHR32338">
    <property type="entry name" value="N-ACETYL-GAMMA-GLUTAMYL-PHOSPHATE REDUCTASE, CHLOROPLASTIC-RELATED-RELATED"/>
    <property type="match status" value="1"/>
</dbReference>
<dbReference type="InterPro" id="IPR010136">
    <property type="entry name" value="AGPR_type-2"/>
</dbReference>
<dbReference type="EMBL" id="JAHWQX010000004">
    <property type="protein sequence ID" value="MBW3098796.1"/>
    <property type="molecule type" value="Genomic_DNA"/>
</dbReference>
<feature type="active site" evidence="5">
    <location>
        <position position="116"/>
    </location>
</feature>
<dbReference type="RefSeq" id="WP_219203107.1">
    <property type="nucleotide sequence ID" value="NZ_JAHWQX010000004.1"/>
</dbReference>
<evidence type="ECO:0000256" key="3">
    <source>
        <dbReference type="ARBA" id="ARBA00022857"/>
    </source>
</evidence>
<dbReference type="HAMAP" id="MF_01110">
    <property type="entry name" value="ArgC_type2"/>
    <property type="match status" value="1"/>
</dbReference>
<keyword evidence="5" id="KW-0055">Arginine biosynthesis</keyword>
<proteinExistence type="inferred from homology"/>
<protein>
    <recommendedName>
        <fullName evidence="5">N-acetyl-gamma-glutamyl-phosphate reductase</fullName>
        <shortName evidence="5">AGPR</shortName>
        <ecNumber evidence="5">1.2.1.38</ecNumber>
    </recommendedName>
    <alternativeName>
        <fullName evidence="5">N-acetyl-glutamate semialdehyde dehydrogenase</fullName>
        <shortName evidence="5">NAGSA dehydrogenase</shortName>
    </alternativeName>
</protein>
<evidence type="ECO:0000256" key="2">
    <source>
        <dbReference type="ARBA" id="ARBA00022605"/>
    </source>
</evidence>
<keyword evidence="1 5" id="KW-0963">Cytoplasm</keyword>
<dbReference type="CDD" id="cd17896">
    <property type="entry name" value="AGPR_2_N"/>
    <property type="match status" value="1"/>
</dbReference>
<dbReference type="PANTHER" id="PTHR32338:SF10">
    <property type="entry name" value="N-ACETYL-GAMMA-GLUTAMYL-PHOSPHATE REDUCTASE, CHLOROPLASTIC-RELATED"/>
    <property type="match status" value="1"/>
</dbReference>
<gene>
    <name evidence="5 7" type="primary">argC</name>
    <name evidence="7" type="ORF">KY465_16045</name>
</gene>
<accession>A0ABS6WS54</accession>
<sequence length="310" mass="32844">MAQKIYIDGEHGTTGLQILNRLADRKDIELLSIPADKRKDPDTRADFLRAADIAILCLPDDAAREAVALGRDAGTRFIDASTAHRTAEGWVYGFAEMAADQAGKIAEAQFVANPGCWPQGPIAGLKPLIASGLLPADLSISISGISGYSGGGKQMIADYQAMGDDAPAFMPYALGLQHKHVPEIRTYCGLSQAPIMQPAVGNFAQGMLTMVPLHLAHLDKVPSGSELHAALAEHYGSLTHSAIDVAPFDGKERSSDLNPQRHNDTNRMTLHVCANDARGQALLLAVYDNLGKGASGAAVQNLDLMIGRSG</sequence>
<evidence type="ECO:0000259" key="6">
    <source>
        <dbReference type="SMART" id="SM00859"/>
    </source>
</evidence>
<dbReference type="EC" id="1.2.1.38" evidence="5"/>
<dbReference type="InterPro" id="IPR058924">
    <property type="entry name" value="AGPR_dimerisation_dom"/>
</dbReference>
<dbReference type="SMART" id="SM00859">
    <property type="entry name" value="Semialdhyde_dh"/>
    <property type="match status" value="1"/>
</dbReference>
<evidence type="ECO:0000256" key="1">
    <source>
        <dbReference type="ARBA" id="ARBA00022490"/>
    </source>
</evidence>
<dbReference type="Pfam" id="PF22698">
    <property type="entry name" value="Semialdhyde_dhC_1"/>
    <property type="match status" value="1"/>
</dbReference>
<dbReference type="GO" id="GO:0003942">
    <property type="term" value="F:N-acetyl-gamma-glutamyl-phosphate reductase activity"/>
    <property type="evidence" value="ECO:0007669"/>
    <property type="project" value="UniProtKB-EC"/>
</dbReference>
<evidence type="ECO:0000256" key="5">
    <source>
        <dbReference type="HAMAP-Rule" id="MF_01110"/>
    </source>
</evidence>
<keyword evidence="8" id="KW-1185">Reference proteome</keyword>
<dbReference type="NCBIfam" id="TIGR01851">
    <property type="entry name" value="argC_other"/>
    <property type="match status" value="1"/>
</dbReference>
<dbReference type="CDD" id="cd23935">
    <property type="entry name" value="AGPR_2_C"/>
    <property type="match status" value="1"/>
</dbReference>
<organism evidence="7 8">
    <name type="scientific">Pseudohoeflea coraliihabitans</name>
    <dbReference type="NCBI Taxonomy" id="2860393"/>
    <lineage>
        <taxon>Bacteria</taxon>
        <taxon>Pseudomonadati</taxon>
        <taxon>Pseudomonadota</taxon>
        <taxon>Alphaproteobacteria</taxon>
        <taxon>Hyphomicrobiales</taxon>
        <taxon>Rhizobiaceae</taxon>
        <taxon>Pseudohoeflea</taxon>
    </lineage>
</organism>
<keyword evidence="3 5" id="KW-0521">NADP</keyword>
<keyword evidence="4 5" id="KW-0560">Oxidoreductase</keyword>
<name>A0ABS6WS54_9HYPH</name>
<evidence type="ECO:0000256" key="4">
    <source>
        <dbReference type="ARBA" id="ARBA00023002"/>
    </source>
</evidence>
<comment type="catalytic activity">
    <reaction evidence="5">
        <text>N-acetyl-L-glutamate 5-semialdehyde + phosphate + NADP(+) = N-acetyl-L-glutamyl 5-phosphate + NADPH + H(+)</text>
        <dbReference type="Rhea" id="RHEA:21588"/>
        <dbReference type="ChEBI" id="CHEBI:15378"/>
        <dbReference type="ChEBI" id="CHEBI:29123"/>
        <dbReference type="ChEBI" id="CHEBI:43474"/>
        <dbReference type="ChEBI" id="CHEBI:57783"/>
        <dbReference type="ChEBI" id="CHEBI:57936"/>
        <dbReference type="ChEBI" id="CHEBI:58349"/>
        <dbReference type="EC" id="1.2.1.38"/>
    </reaction>
</comment>
<keyword evidence="2 5" id="KW-0028">Amino-acid biosynthesis</keyword>
<evidence type="ECO:0000313" key="7">
    <source>
        <dbReference type="EMBL" id="MBW3098796.1"/>
    </source>
</evidence>
<comment type="subcellular location">
    <subcellularLocation>
        <location evidence="5">Cytoplasm</location>
    </subcellularLocation>
</comment>
<comment type="pathway">
    <text evidence="5">Amino-acid biosynthesis; L-arginine biosynthesis; N(2)-acetyl-L-ornithine from L-glutamate: step 3/4.</text>
</comment>
<dbReference type="Pfam" id="PF01118">
    <property type="entry name" value="Semialdhyde_dh"/>
    <property type="match status" value="1"/>
</dbReference>
<dbReference type="Proteomes" id="UP001430804">
    <property type="component" value="Unassembled WGS sequence"/>
</dbReference>
<comment type="caution">
    <text evidence="7">The sequence shown here is derived from an EMBL/GenBank/DDBJ whole genome shotgun (WGS) entry which is preliminary data.</text>
</comment>
<reference evidence="7" key="1">
    <citation type="submission" date="2021-07" db="EMBL/GenBank/DDBJ databases">
        <title>Pseudohoeflea marina sp. nov. a polyhydroxyalcanoate-producing bacterium.</title>
        <authorList>
            <person name="Zheng W."/>
            <person name="Yu S."/>
            <person name="Huang Y."/>
        </authorList>
    </citation>
    <scope>NUCLEOTIDE SEQUENCE</scope>
    <source>
        <strain evidence="7">DP4N28-3</strain>
    </source>
</reference>
<evidence type="ECO:0000313" key="8">
    <source>
        <dbReference type="Proteomes" id="UP001430804"/>
    </source>
</evidence>
<dbReference type="InterPro" id="IPR050085">
    <property type="entry name" value="AGPR"/>
</dbReference>
<feature type="domain" description="Semialdehyde dehydrogenase NAD-binding" evidence="6">
    <location>
        <begin position="4"/>
        <end position="105"/>
    </location>
</feature>
<comment type="function">
    <text evidence="5">Catalyzes the NADPH-dependent reduction of N-acetyl-5-glutamyl phosphate to yield N-acetyl-L-glutamate 5-semialdehyde.</text>
</comment>
<comment type="similarity">
    <text evidence="5">Belongs to the NAGSA dehydrogenase family. Type 2 subfamily.</text>
</comment>
<dbReference type="InterPro" id="IPR000534">
    <property type="entry name" value="Semialdehyde_DH_NAD-bd"/>
</dbReference>